<evidence type="ECO:0000313" key="3">
    <source>
        <dbReference type="EMBL" id="KAJ3652976.1"/>
    </source>
</evidence>
<keyword evidence="1" id="KW-0472">Membrane</keyword>
<protein>
    <recommendedName>
        <fullName evidence="2">Acyltransferase 3 domain-containing protein</fullName>
    </recommendedName>
</protein>
<feature type="transmembrane region" description="Helical" evidence="1">
    <location>
        <begin position="167"/>
        <end position="187"/>
    </location>
</feature>
<sequence>MHKNTPKRTNNYLSVLDGVRFYNSVFLIIAHGAAFIGQTAVSDTKAMEKLTTSLFITTIINLSIAVQVFFFMSTFLTTVNFYSHLRRAQEVTLGDVLRKIVKRYIRFTSAQAVFIALYSSWFIHLSRGPFWEQTVGFNHRQCNEKWWINLLYISNFFFDDGVCLPQMWHLSMDFQLTVIGLLILWWTQKNGKRLLFVSGILLLSQIVWTLLYLGWNNFEFSFLYTPEFLYNLTFTLSKEWQATWITTITNLAALAWGLIFGYMYSHRQNNTFITKRSYCIWWSTIVTVSCLGTILFSAYYKTTDYYSNSRWFAATYGSIEKVLFVFGFGLFIFGMLHGLGGCVKKVLEWAPMHALGKLSFGTYLIQFVFLNLDTGLKRYPLYVMVYLGATDILKYTTLSYLGSILLTSFVLMPMENLANKFL</sequence>
<gene>
    <name evidence="3" type="ORF">Zmor_018898</name>
</gene>
<evidence type="ECO:0000256" key="1">
    <source>
        <dbReference type="SAM" id="Phobius"/>
    </source>
</evidence>
<proteinExistence type="predicted"/>
<feature type="transmembrane region" description="Helical" evidence="1">
    <location>
        <begin position="194"/>
        <end position="215"/>
    </location>
</feature>
<keyword evidence="4" id="KW-1185">Reference proteome</keyword>
<keyword evidence="1" id="KW-1133">Transmembrane helix</keyword>
<feature type="transmembrane region" description="Helical" evidence="1">
    <location>
        <begin position="53"/>
        <end position="83"/>
    </location>
</feature>
<dbReference type="InterPro" id="IPR052728">
    <property type="entry name" value="O2_lipid_transport_reg"/>
</dbReference>
<feature type="transmembrane region" description="Helical" evidence="1">
    <location>
        <begin position="277"/>
        <end position="302"/>
    </location>
</feature>
<dbReference type="PANTHER" id="PTHR11161">
    <property type="entry name" value="O-ACYLTRANSFERASE"/>
    <property type="match status" value="1"/>
</dbReference>
<feature type="transmembrane region" description="Helical" evidence="1">
    <location>
        <begin position="104"/>
        <end position="123"/>
    </location>
</feature>
<dbReference type="InterPro" id="IPR002656">
    <property type="entry name" value="Acyl_transf_3_dom"/>
</dbReference>
<feature type="transmembrane region" description="Helical" evidence="1">
    <location>
        <begin position="322"/>
        <end position="342"/>
    </location>
</feature>
<keyword evidence="1" id="KW-0812">Transmembrane</keyword>
<reference evidence="3" key="1">
    <citation type="journal article" date="2023" name="G3 (Bethesda)">
        <title>Whole genome assemblies of Zophobas morio and Tenebrio molitor.</title>
        <authorList>
            <person name="Kaur S."/>
            <person name="Stinson S.A."/>
            <person name="diCenzo G.C."/>
        </authorList>
    </citation>
    <scope>NUCLEOTIDE SEQUENCE</scope>
    <source>
        <strain evidence="3">QUZm001</strain>
    </source>
</reference>
<accession>A0AA38IEY2</accession>
<feature type="transmembrane region" description="Helical" evidence="1">
    <location>
        <begin position="392"/>
        <end position="412"/>
    </location>
</feature>
<feature type="domain" description="Acyltransferase 3" evidence="2">
    <location>
        <begin position="16"/>
        <end position="380"/>
    </location>
</feature>
<dbReference type="Pfam" id="PF01757">
    <property type="entry name" value="Acyl_transf_3"/>
    <property type="match status" value="1"/>
</dbReference>
<feature type="transmembrane region" description="Helical" evidence="1">
    <location>
        <begin position="21"/>
        <end position="41"/>
    </location>
</feature>
<dbReference type="AlphaFoldDB" id="A0AA38IEY2"/>
<dbReference type="EMBL" id="JALNTZ010000005">
    <property type="protein sequence ID" value="KAJ3652976.1"/>
    <property type="molecule type" value="Genomic_DNA"/>
</dbReference>
<evidence type="ECO:0000259" key="2">
    <source>
        <dbReference type="Pfam" id="PF01757"/>
    </source>
</evidence>
<dbReference type="GO" id="GO:0016747">
    <property type="term" value="F:acyltransferase activity, transferring groups other than amino-acyl groups"/>
    <property type="evidence" value="ECO:0007669"/>
    <property type="project" value="InterPro"/>
</dbReference>
<name>A0AA38IEY2_9CUCU</name>
<comment type="caution">
    <text evidence="3">The sequence shown here is derived from an EMBL/GenBank/DDBJ whole genome shotgun (WGS) entry which is preliminary data.</text>
</comment>
<feature type="transmembrane region" description="Helical" evidence="1">
    <location>
        <begin position="354"/>
        <end position="372"/>
    </location>
</feature>
<evidence type="ECO:0000313" key="4">
    <source>
        <dbReference type="Proteomes" id="UP001168821"/>
    </source>
</evidence>
<feature type="transmembrane region" description="Helical" evidence="1">
    <location>
        <begin position="242"/>
        <end position="265"/>
    </location>
</feature>
<dbReference type="Proteomes" id="UP001168821">
    <property type="component" value="Unassembled WGS sequence"/>
</dbReference>
<organism evidence="3 4">
    <name type="scientific">Zophobas morio</name>
    <dbReference type="NCBI Taxonomy" id="2755281"/>
    <lineage>
        <taxon>Eukaryota</taxon>
        <taxon>Metazoa</taxon>
        <taxon>Ecdysozoa</taxon>
        <taxon>Arthropoda</taxon>
        <taxon>Hexapoda</taxon>
        <taxon>Insecta</taxon>
        <taxon>Pterygota</taxon>
        <taxon>Neoptera</taxon>
        <taxon>Endopterygota</taxon>
        <taxon>Coleoptera</taxon>
        <taxon>Polyphaga</taxon>
        <taxon>Cucujiformia</taxon>
        <taxon>Tenebrionidae</taxon>
        <taxon>Zophobas</taxon>
    </lineage>
</organism>
<dbReference type="PANTHER" id="PTHR11161:SF0">
    <property type="entry name" value="O-ACYLTRANSFERASE LIKE PROTEIN"/>
    <property type="match status" value="1"/>
</dbReference>